<gene>
    <name evidence="3" type="ORF">LTR36_009191</name>
</gene>
<feature type="compositionally biased region" description="Basic and acidic residues" evidence="1">
    <location>
        <begin position="140"/>
        <end position="151"/>
    </location>
</feature>
<dbReference type="Pfam" id="PF08457">
    <property type="entry name" value="Sfi1"/>
    <property type="match status" value="1"/>
</dbReference>
<keyword evidence="4" id="KW-1185">Reference proteome</keyword>
<protein>
    <recommendedName>
        <fullName evidence="2">Sfi1 spindle body domain-containing protein</fullName>
    </recommendedName>
</protein>
<accession>A0AAV9J6V3</accession>
<feature type="compositionally biased region" description="Polar residues" evidence="1">
    <location>
        <begin position="207"/>
        <end position="216"/>
    </location>
</feature>
<sequence length="1087" mass="122213">MTDNAAHDDLPELSDEDVALLHQITTLAATSPAPPFKALFAAYDAVFAEQGIEQEHDGVVFRLLLRVGEAAREGRSAGRALDLVGCLRGILAAQGITVVEGDDDLPEDEDVEEEGGQETRSVVVGNANANAQPVNGVARTSDDRRRSDAGRRRVSFDDARLDETWLSEHSRSLIASPPRQQAQRGLLAQPPRRGRYPDGLPGRRARSTSSQRTNGIRQAAPKHHQQASPSTVYTSEHEDTNFNPTLLFQPSQTQLEQNAEAFASTSTIRSARHCLHIWHDRALTLHQTSQQAYAIASAHDRRTLLKQAFDQWRTNHTARVQTRKDDEYWKRREKEVHAHHQHKLLDRAFSHWRWSALDQQHAIAVGQRRILKIRYFRRWRTIAVENAIKARSILARKYLAVWREKLARKLLRDEQATAHYEEAVERRCWKAWFWHLCSRRVDGWREEKVKRRAWGAWTERARDVRQKATQASERYNTHTTHRALDILRQRLAQRQHDAQQARSHRDRALATSSLHSLSISARLNPLARTLTLKIQLDLQRKTVRVWHLHLTLSRQAALVDRKRILQSAWTNWNDALRCKALGQRIDERVVVETLYKWVLAERLRLSQRSAAARLLREVVQTWVGKLRGSRASTAEAEMVFAAAQQRRRLAFGMQALHTAMHAHEDAERAAVEFANLRTLPNILQILAEKTRHVMTLEKWAADARFYTLSTRTLAVWRERATQHVHTRRRDAYAAVRARVKIRLVGTYLGIWHAKTARITAMTAESERRAHARLAAIGTEAFEHWRQRLAQLDHLANQAGELDQHRLRTSGFSALTAGYAQLRSMDDQAAVFRREAELAVLAGVVKKLQWARFTAARRAESAEALWVRNRGLHVRGWLRRWYGLAFERRTGRQLAAQAEAAAAAEAAVEEEPESPSLRPASRAAASRSRSRERHTRERHTLASSPPAAAMTPAAYMRTPSRSSRRAGRFRPLLPTPAPGTPFGLDSAYLLSTTPAPLPSTGEAGGGGEGGGGGGGVGRMNDETLTPQVTPFARKLRAGGFAATSTAGTPAQPVLRSAVFGRSVQQGTAKSVRFAGGSRFGGGGHEKSS</sequence>
<reference evidence="3 4" key="1">
    <citation type="submission" date="2021-11" db="EMBL/GenBank/DDBJ databases">
        <title>Black yeast isolated from Biological Soil Crust.</title>
        <authorList>
            <person name="Kurbessoian T."/>
        </authorList>
    </citation>
    <scope>NUCLEOTIDE SEQUENCE [LARGE SCALE GENOMIC DNA]</scope>
    <source>
        <strain evidence="3 4">CCFEE 5522</strain>
    </source>
</reference>
<evidence type="ECO:0000256" key="1">
    <source>
        <dbReference type="SAM" id="MobiDB-lite"/>
    </source>
</evidence>
<proteinExistence type="predicted"/>
<feature type="region of interest" description="Disordered" evidence="1">
    <location>
        <begin position="904"/>
        <end position="1022"/>
    </location>
</feature>
<evidence type="ECO:0000259" key="2">
    <source>
        <dbReference type="Pfam" id="PF08457"/>
    </source>
</evidence>
<feature type="compositionally biased region" description="Acidic residues" evidence="1">
    <location>
        <begin position="101"/>
        <end position="116"/>
    </location>
</feature>
<organism evidence="3 4">
    <name type="scientific">Oleoguttula mirabilis</name>
    <dbReference type="NCBI Taxonomy" id="1507867"/>
    <lineage>
        <taxon>Eukaryota</taxon>
        <taxon>Fungi</taxon>
        <taxon>Dikarya</taxon>
        <taxon>Ascomycota</taxon>
        <taxon>Pezizomycotina</taxon>
        <taxon>Dothideomycetes</taxon>
        <taxon>Dothideomycetidae</taxon>
        <taxon>Mycosphaerellales</taxon>
        <taxon>Teratosphaeriaceae</taxon>
        <taxon>Oleoguttula</taxon>
    </lineage>
</organism>
<feature type="compositionally biased region" description="Gly residues" evidence="1">
    <location>
        <begin position="1001"/>
        <end position="1016"/>
    </location>
</feature>
<name>A0AAV9J6V3_9PEZI</name>
<feature type="compositionally biased region" description="Low complexity" evidence="1">
    <location>
        <begin position="913"/>
        <end position="926"/>
    </location>
</feature>
<feature type="compositionally biased region" description="Low complexity" evidence="1">
    <location>
        <begin position="940"/>
        <end position="958"/>
    </location>
</feature>
<dbReference type="InterPro" id="IPR013665">
    <property type="entry name" value="Sfi1_dom"/>
</dbReference>
<evidence type="ECO:0000313" key="3">
    <source>
        <dbReference type="EMBL" id="KAK4540445.1"/>
    </source>
</evidence>
<dbReference type="Proteomes" id="UP001324427">
    <property type="component" value="Unassembled WGS sequence"/>
</dbReference>
<evidence type="ECO:0000313" key="4">
    <source>
        <dbReference type="Proteomes" id="UP001324427"/>
    </source>
</evidence>
<feature type="region of interest" description="Disordered" evidence="1">
    <location>
        <begin position="101"/>
        <end position="151"/>
    </location>
</feature>
<comment type="caution">
    <text evidence="3">The sequence shown here is derived from an EMBL/GenBank/DDBJ whole genome shotgun (WGS) entry which is preliminary data.</text>
</comment>
<dbReference type="AlphaFoldDB" id="A0AAV9J6V3"/>
<feature type="domain" description="Sfi1 spindle body" evidence="2">
    <location>
        <begin position="319"/>
        <end position="881"/>
    </location>
</feature>
<feature type="region of interest" description="Disordered" evidence="1">
    <location>
        <begin position="171"/>
        <end position="243"/>
    </location>
</feature>
<dbReference type="EMBL" id="JAVFHQ010000067">
    <property type="protein sequence ID" value="KAK4540445.1"/>
    <property type="molecule type" value="Genomic_DNA"/>
</dbReference>